<keyword evidence="1" id="KW-0805">Transcription regulation</keyword>
<dbReference type="InterPro" id="IPR001387">
    <property type="entry name" value="Cro/C1-type_HTH"/>
</dbReference>
<keyword evidence="2" id="KW-0238">DNA-binding</keyword>
<protein>
    <submittedName>
        <fullName evidence="6">LacI family transcriptional regulator</fullName>
    </submittedName>
</protein>
<sequence length="48" mass="5427">MSITIKDIAKKANVSYSTVSRALKNSSKISTKTKEKIWKIAKELNYIP</sequence>
<keyword evidence="3" id="KW-0804">Transcription</keyword>
<reference evidence="6 7" key="1">
    <citation type="submission" date="2019-03" db="EMBL/GenBank/DDBJ databases">
        <title>Metabolic potential of uncultured bacteria and archaea associated with petroleum seepage in deep-sea sediments.</title>
        <authorList>
            <person name="Dong X."/>
            <person name="Hubert C."/>
        </authorList>
    </citation>
    <scope>NUCLEOTIDE SEQUENCE [LARGE SCALE GENOMIC DNA]</scope>
    <source>
        <strain evidence="6">E44_bin7</strain>
    </source>
</reference>
<comment type="caution">
    <text evidence="6">The sequence shown here is derived from an EMBL/GenBank/DDBJ whole genome shotgun (WGS) entry which is preliminary data.</text>
</comment>
<dbReference type="Proteomes" id="UP000316360">
    <property type="component" value="Unassembled WGS sequence"/>
</dbReference>
<evidence type="ECO:0000256" key="3">
    <source>
        <dbReference type="ARBA" id="ARBA00023163"/>
    </source>
</evidence>
<proteinExistence type="predicted"/>
<evidence type="ECO:0000256" key="2">
    <source>
        <dbReference type="ARBA" id="ARBA00023125"/>
    </source>
</evidence>
<dbReference type="PANTHER" id="PTHR30146:SF148">
    <property type="entry name" value="HTH-TYPE TRANSCRIPTIONAL REPRESSOR PURR-RELATED"/>
    <property type="match status" value="1"/>
</dbReference>
<feature type="domain" description="HTH cro/C1-type" evidence="5">
    <location>
        <begin position="3"/>
        <end position="37"/>
    </location>
</feature>
<name>A0A523RNX4_UNCAE</name>
<evidence type="ECO:0000259" key="4">
    <source>
        <dbReference type="PROSITE" id="PS50932"/>
    </source>
</evidence>
<dbReference type="EMBL" id="SOKJ01000421">
    <property type="protein sequence ID" value="TET07473.1"/>
    <property type="molecule type" value="Genomic_DNA"/>
</dbReference>
<dbReference type="GO" id="GO:0003700">
    <property type="term" value="F:DNA-binding transcription factor activity"/>
    <property type="evidence" value="ECO:0007669"/>
    <property type="project" value="TreeGrafter"/>
</dbReference>
<evidence type="ECO:0000259" key="5">
    <source>
        <dbReference type="PROSITE" id="PS50943"/>
    </source>
</evidence>
<dbReference type="PROSITE" id="PS00356">
    <property type="entry name" value="HTH_LACI_1"/>
    <property type="match status" value="1"/>
</dbReference>
<dbReference type="SMART" id="SM00354">
    <property type="entry name" value="HTH_LACI"/>
    <property type="match status" value="1"/>
</dbReference>
<dbReference type="PROSITE" id="PS50943">
    <property type="entry name" value="HTH_CROC1"/>
    <property type="match status" value="1"/>
</dbReference>
<dbReference type="AlphaFoldDB" id="A0A523RNX4"/>
<organism evidence="6 7">
    <name type="scientific">Aerophobetes bacterium</name>
    <dbReference type="NCBI Taxonomy" id="2030807"/>
    <lineage>
        <taxon>Bacteria</taxon>
        <taxon>Candidatus Aerophobota</taxon>
    </lineage>
</organism>
<accession>A0A523RNX4</accession>
<evidence type="ECO:0000313" key="6">
    <source>
        <dbReference type="EMBL" id="TET07473.1"/>
    </source>
</evidence>
<gene>
    <name evidence="6" type="ORF">E3J84_07430</name>
</gene>
<dbReference type="SUPFAM" id="SSF47413">
    <property type="entry name" value="lambda repressor-like DNA-binding domains"/>
    <property type="match status" value="1"/>
</dbReference>
<dbReference type="PRINTS" id="PR00036">
    <property type="entry name" value="HTHLACI"/>
</dbReference>
<dbReference type="InterPro" id="IPR010982">
    <property type="entry name" value="Lambda_DNA-bd_dom_sf"/>
</dbReference>
<dbReference type="PROSITE" id="PS50932">
    <property type="entry name" value="HTH_LACI_2"/>
    <property type="match status" value="1"/>
</dbReference>
<dbReference type="PANTHER" id="PTHR30146">
    <property type="entry name" value="LACI-RELATED TRANSCRIPTIONAL REPRESSOR"/>
    <property type="match status" value="1"/>
</dbReference>
<feature type="domain" description="HTH lacI-type" evidence="4">
    <location>
        <begin position="3"/>
        <end position="48"/>
    </location>
</feature>
<dbReference type="CDD" id="cd01392">
    <property type="entry name" value="HTH_LacI"/>
    <property type="match status" value="1"/>
</dbReference>
<dbReference type="InterPro" id="IPR000843">
    <property type="entry name" value="HTH_LacI"/>
</dbReference>
<evidence type="ECO:0000256" key="1">
    <source>
        <dbReference type="ARBA" id="ARBA00023015"/>
    </source>
</evidence>
<dbReference type="Gene3D" id="1.10.260.40">
    <property type="entry name" value="lambda repressor-like DNA-binding domains"/>
    <property type="match status" value="1"/>
</dbReference>
<evidence type="ECO:0000313" key="7">
    <source>
        <dbReference type="Proteomes" id="UP000316360"/>
    </source>
</evidence>
<feature type="non-terminal residue" evidence="6">
    <location>
        <position position="48"/>
    </location>
</feature>
<dbReference type="Pfam" id="PF00356">
    <property type="entry name" value="LacI"/>
    <property type="match status" value="1"/>
</dbReference>
<dbReference type="GO" id="GO:0000976">
    <property type="term" value="F:transcription cis-regulatory region binding"/>
    <property type="evidence" value="ECO:0007669"/>
    <property type="project" value="TreeGrafter"/>
</dbReference>